<dbReference type="OrthoDB" id="261960at2759"/>
<dbReference type="AlphaFoldDB" id="A0A397J0L6"/>
<dbReference type="GO" id="GO:0008270">
    <property type="term" value="F:zinc ion binding"/>
    <property type="evidence" value="ECO:0007669"/>
    <property type="project" value="UniProtKB-KW"/>
</dbReference>
<dbReference type="InterPro" id="IPR053000">
    <property type="entry name" value="WSS1-like_metalloprotease"/>
</dbReference>
<evidence type="ECO:0000256" key="2">
    <source>
        <dbReference type="ARBA" id="ARBA00022771"/>
    </source>
</evidence>
<keyword evidence="2 4" id="KW-0863">Zinc-finger</keyword>
<feature type="region of interest" description="Disordered" evidence="5">
    <location>
        <begin position="218"/>
        <end position="243"/>
    </location>
</feature>
<reference evidence="8 9" key="1">
    <citation type="submission" date="2018-08" db="EMBL/GenBank/DDBJ databases">
        <title>Genome and evolution of the arbuscular mycorrhizal fungus Diversispora epigaea (formerly Glomus versiforme) and its bacterial endosymbionts.</title>
        <authorList>
            <person name="Sun X."/>
            <person name="Fei Z."/>
            <person name="Harrison M."/>
        </authorList>
    </citation>
    <scope>NUCLEOTIDE SEQUENCE [LARGE SCALE GENOMIC DNA]</scope>
    <source>
        <strain evidence="8 9">IT104</strain>
    </source>
</reference>
<evidence type="ECO:0000256" key="5">
    <source>
        <dbReference type="SAM" id="MobiDB-lite"/>
    </source>
</evidence>
<dbReference type="SUPFAM" id="SSF90209">
    <property type="entry name" value="Ran binding protein zinc finger-like"/>
    <property type="match status" value="1"/>
</dbReference>
<dbReference type="PANTHER" id="PTHR46622:SF1">
    <property type="entry name" value="DNA-DEPENDENT METALLOPROTEASE WSS1"/>
    <property type="match status" value="1"/>
</dbReference>
<dbReference type="PROSITE" id="PS01358">
    <property type="entry name" value="ZF_RANBP2_1"/>
    <property type="match status" value="2"/>
</dbReference>
<protein>
    <recommendedName>
        <fullName evidence="10">WLM domain-containing protein</fullName>
    </recommendedName>
</protein>
<organism evidence="8 9">
    <name type="scientific">Diversispora epigaea</name>
    <dbReference type="NCBI Taxonomy" id="1348612"/>
    <lineage>
        <taxon>Eukaryota</taxon>
        <taxon>Fungi</taxon>
        <taxon>Fungi incertae sedis</taxon>
        <taxon>Mucoromycota</taxon>
        <taxon>Glomeromycotina</taxon>
        <taxon>Glomeromycetes</taxon>
        <taxon>Diversisporales</taxon>
        <taxon>Diversisporaceae</taxon>
        <taxon>Diversispora</taxon>
    </lineage>
</organism>
<dbReference type="SMART" id="SM00547">
    <property type="entry name" value="ZnF_RBZ"/>
    <property type="match status" value="2"/>
</dbReference>
<dbReference type="PROSITE" id="PS50199">
    <property type="entry name" value="ZF_RANBP2_2"/>
    <property type="match status" value="2"/>
</dbReference>
<dbReference type="GO" id="GO:0008237">
    <property type="term" value="F:metallopeptidase activity"/>
    <property type="evidence" value="ECO:0007669"/>
    <property type="project" value="TreeGrafter"/>
</dbReference>
<gene>
    <name evidence="8" type="ORF">Glove_158g100</name>
</gene>
<dbReference type="InterPro" id="IPR001876">
    <property type="entry name" value="Znf_RanBP2"/>
</dbReference>
<evidence type="ECO:0000256" key="1">
    <source>
        <dbReference type="ARBA" id="ARBA00022723"/>
    </source>
</evidence>
<dbReference type="GO" id="GO:0006281">
    <property type="term" value="P:DNA repair"/>
    <property type="evidence" value="ECO:0007669"/>
    <property type="project" value="TreeGrafter"/>
</dbReference>
<feature type="domain" description="RanBP2-type" evidence="6">
    <location>
        <begin position="243"/>
        <end position="277"/>
    </location>
</feature>
<evidence type="ECO:0000313" key="9">
    <source>
        <dbReference type="Proteomes" id="UP000266861"/>
    </source>
</evidence>
<name>A0A397J0L6_9GLOM</name>
<dbReference type="EMBL" id="PQFF01000149">
    <property type="protein sequence ID" value="RHZ78643.1"/>
    <property type="molecule type" value="Genomic_DNA"/>
</dbReference>
<dbReference type="PROSITE" id="PS51397">
    <property type="entry name" value="WLM"/>
    <property type="match status" value="1"/>
</dbReference>
<evidence type="ECO:0000313" key="8">
    <source>
        <dbReference type="EMBL" id="RHZ78643.1"/>
    </source>
</evidence>
<dbReference type="Gene3D" id="2.30.30.380">
    <property type="entry name" value="Zn-finger domain of Sec23/24"/>
    <property type="match status" value="1"/>
</dbReference>
<keyword evidence="1" id="KW-0479">Metal-binding</keyword>
<dbReference type="Pfam" id="PF08325">
    <property type="entry name" value="WLM"/>
    <property type="match status" value="1"/>
</dbReference>
<evidence type="ECO:0008006" key="10">
    <source>
        <dbReference type="Google" id="ProtNLM"/>
    </source>
</evidence>
<dbReference type="GO" id="GO:0005634">
    <property type="term" value="C:nucleus"/>
    <property type="evidence" value="ECO:0007669"/>
    <property type="project" value="TreeGrafter"/>
</dbReference>
<accession>A0A397J0L6</accession>
<keyword evidence="3" id="KW-0862">Zinc</keyword>
<dbReference type="Proteomes" id="UP000266861">
    <property type="component" value="Unassembled WGS sequence"/>
</dbReference>
<dbReference type="STRING" id="1348612.A0A397J0L6"/>
<comment type="caution">
    <text evidence="8">The sequence shown here is derived from an EMBL/GenBank/DDBJ whole genome shotgun (WGS) entry which is preliminary data.</text>
</comment>
<evidence type="ECO:0000259" key="6">
    <source>
        <dbReference type="PROSITE" id="PS50199"/>
    </source>
</evidence>
<keyword evidence="9" id="KW-1185">Reference proteome</keyword>
<evidence type="ECO:0000256" key="4">
    <source>
        <dbReference type="PROSITE-ProRule" id="PRU00322"/>
    </source>
</evidence>
<dbReference type="PANTHER" id="PTHR46622">
    <property type="entry name" value="DNA-DEPENDENT METALLOPROTEASE WSS1"/>
    <property type="match status" value="1"/>
</dbReference>
<evidence type="ECO:0000256" key="3">
    <source>
        <dbReference type="ARBA" id="ARBA00022833"/>
    </source>
</evidence>
<sequence>MNSHSQHIGDIKAITKYSNHAEALNLLKKLATQVEPIMKKHNWKVDTLEEFWPAEKNLLGMNSNYGESIYIRLRPHYDDRSFLDFNDLIGTMLHELTHNECGPHDAAFYKLLDELNDEYDELLSKGLIENEYFSGLGYKVGSGVYNNITPEMARQRTLEAAEKRRKTKGIMTNGGVKLGGFGWENYGLSMRELTSMAAERRREDMIWCGSERTNNSNNNIIINKDDNTRSKPKKPSKQPIRIPENKLPPIKWNCPYCTFLNQPLALQCGVCLMERPSTTSSSSSSPEPVNIENITNSHSHWYCPECGYPNEAVNVMCIGCDYLKY</sequence>
<dbReference type="InterPro" id="IPR036443">
    <property type="entry name" value="Znf_RanBP2_sf"/>
</dbReference>
<evidence type="ECO:0000259" key="7">
    <source>
        <dbReference type="PROSITE" id="PS51397"/>
    </source>
</evidence>
<feature type="domain" description="WLM" evidence="7">
    <location>
        <begin position="1"/>
        <end position="203"/>
    </location>
</feature>
<dbReference type="InterPro" id="IPR013536">
    <property type="entry name" value="WLM_dom"/>
</dbReference>
<feature type="domain" description="RanBP2-type" evidence="6">
    <location>
        <begin position="297"/>
        <end position="325"/>
    </location>
</feature>
<proteinExistence type="predicted"/>